<dbReference type="PANTHER" id="PTHR11766">
    <property type="entry name" value="TYROSYL-TRNA SYNTHETASE"/>
    <property type="match status" value="1"/>
</dbReference>
<keyword evidence="11 13" id="KW-0030">Aminoacyl-tRNA synthetase</keyword>
<dbReference type="GO" id="GO:0005829">
    <property type="term" value="C:cytosol"/>
    <property type="evidence" value="ECO:0007669"/>
    <property type="project" value="TreeGrafter"/>
</dbReference>
<comment type="catalytic activity">
    <reaction evidence="12 13">
        <text>tRNA(Tyr) + L-tyrosine + ATP = L-tyrosyl-tRNA(Tyr) + AMP + diphosphate + H(+)</text>
        <dbReference type="Rhea" id="RHEA:10220"/>
        <dbReference type="Rhea" id="RHEA-COMP:9706"/>
        <dbReference type="Rhea" id="RHEA-COMP:9707"/>
        <dbReference type="ChEBI" id="CHEBI:15378"/>
        <dbReference type="ChEBI" id="CHEBI:30616"/>
        <dbReference type="ChEBI" id="CHEBI:33019"/>
        <dbReference type="ChEBI" id="CHEBI:58315"/>
        <dbReference type="ChEBI" id="CHEBI:78442"/>
        <dbReference type="ChEBI" id="CHEBI:78536"/>
        <dbReference type="ChEBI" id="CHEBI:456215"/>
        <dbReference type="EC" id="6.1.1.1"/>
    </reaction>
</comment>
<proteinExistence type="inferred from homology"/>
<dbReference type="InterPro" id="IPR002307">
    <property type="entry name" value="Tyr-tRNA-ligase"/>
</dbReference>
<evidence type="ECO:0000256" key="11">
    <source>
        <dbReference type="ARBA" id="ARBA00023146"/>
    </source>
</evidence>
<dbReference type="InterPro" id="IPR036986">
    <property type="entry name" value="S4_RNA-bd_sf"/>
</dbReference>
<dbReference type="InterPro" id="IPR002305">
    <property type="entry name" value="aa-tRNA-synth_Ic"/>
</dbReference>
<evidence type="ECO:0000256" key="1">
    <source>
        <dbReference type="ARBA" id="ARBA00002025"/>
    </source>
</evidence>
<dbReference type="EC" id="6.1.1.1" evidence="13"/>
<dbReference type="AlphaFoldDB" id="A0A0K8T3L0"/>
<dbReference type="InterPro" id="IPR014729">
    <property type="entry name" value="Rossmann-like_a/b/a_fold"/>
</dbReference>
<dbReference type="GO" id="GO:0005524">
    <property type="term" value="F:ATP binding"/>
    <property type="evidence" value="ECO:0007669"/>
    <property type="project" value="UniProtKB-KW"/>
</dbReference>
<evidence type="ECO:0000256" key="3">
    <source>
        <dbReference type="ARBA" id="ARBA00005594"/>
    </source>
</evidence>
<evidence type="ECO:0000256" key="5">
    <source>
        <dbReference type="ARBA" id="ARBA00022598"/>
    </source>
</evidence>
<keyword evidence="7 13" id="KW-0067">ATP-binding</keyword>
<evidence type="ECO:0000313" key="14">
    <source>
        <dbReference type="EMBL" id="JAG60109.1"/>
    </source>
</evidence>
<dbReference type="GO" id="GO:0006437">
    <property type="term" value="P:tyrosyl-tRNA aminoacylation"/>
    <property type="evidence" value="ECO:0007669"/>
    <property type="project" value="InterPro"/>
</dbReference>
<dbReference type="GO" id="GO:0004831">
    <property type="term" value="F:tyrosine-tRNA ligase activity"/>
    <property type="evidence" value="ECO:0007669"/>
    <property type="project" value="UniProtKB-EC"/>
</dbReference>
<evidence type="ECO:0000256" key="10">
    <source>
        <dbReference type="ARBA" id="ARBA00023128"/>
    </source>
</evidence>
<evidence type="ECO:0000256" key="2">
    <source>
        <dbReference type="ARBA" id="ARBA00004305"/>
    </source>
</evidence>
<comment type="similarity">
    <text evidence="3 13">Belongs to the class-I aminoacyl-tRNA synthetase family.</text>
</comment>
<evidence type="ECO:0000256" key="9">
    <source>
        <dbReference type="ARBA" id="ARBA00022946"/>
    </source>
</evidence>
<keyword evidence="8 13" id="KW-0648">Protein biosynthesis</keyword>
<dbReference type="Gene3D" id="3.10.290.10">
    <property type="entry name" value="RNA-binding S4 domain"/>
    <property type="match status" value="1"/>
</dbReference>
<reference evidence="14" key="1">
    <citation type="submission" date="2014-09" db="EMBL/GenBank/DDBJ databases">
        <authorList>
            <person name="Magalhaes I.L.F."/>
            <person name="Oliveira U."/>
            <person name="Santos F.R."/>
            <person name="Vidigal T.H.D.A."/>
            <person name="Brescovit A.D."/>
            <person name="Santos A.J."/>
        </authorList>
    </citation>
    <scope>NUCLEOTIDE SEQUENCE</scope>
</reference>
<dbReference type="Gene3D" id="3.40.50.620">
    <property type="entry name" value="HUPs"/>
    <property type="match status" value="1"/>
</dbReference>
<evidence type="ECO:0000256" key="6">
    <source>
        <dbReference type="ARBA" id="ARBA00022741"/>
    </source>
</evidence>
<keyword evidence="10" id="KW-0496">Mitochondrion</keyword>
<dbReference type="NCBIfam" id="TIGR00234">
    <property type="entry name" value="tyrS"/>
    <property type="match status" value="1"/>
</dbReference>
<dbReference type="PROSITE" id="PS00178">
    <property type="entry name" value="AA_TRNA_LIGASE_I"/>
    <property type="match status" value="1"/>
</dbReference>
<dbReference type="FunFam" id="3.40.50.620:FF:000107">
    <property type="entry name" value="Tyrosine--tRNA ligase"/>
    <property type="match status" value="1"/>
</dbReference>
<dbReference type="FunFam" id="1.10.240.10:FF:000001">
    <property type="entry name" value="Tyrosine--tRNA ligase"/>
    <property type="match status" value="1"/>
</dbReference>
<evidence type="ECO:0000256" key="13">
    <source>
        <dbReference type="RuleBase" id="RU361234"/>
    </source>
</evidence>
<dbReference type="InterPro" id="IPR001412">
    <property type="entry name" value="aa-tRNA-synth_I_CS"/>
</dbReference>
<comment type="function">
    <text evidence="1">Catalyzes the attachment of tyrosine to tRNA(Tyr) in a two-step reaction: tyrosine is first activated by ATP to form Tyr-AMP and then transferred to the acceptor end of tRNA(Tyr).</text>
</comment>
<comment type="subcellular location">
    <subcellularLocation>
        <location evidence="2">Mitochondrion matrix</location>
    </subcellularLocation>
</comment>
<accession>A0A0K8T3L0</accession>
<keyword evidence="5 13" id="KW-0436">Ligase</keyword>
<organism evidence="14">
    <name type="scientific">Lygus hesperus</name>
    <name type="common">Western plant bug</name>
    <dbReference type="NCBI Taxonomy" id="30085"/>
    <lineage>
        <taxon>Eukaryota</taxon>
        <taxon>Metazoa</taxon>
        <taxon>Ecdysozoa</taxon>
        <taxon>Arthropoda</taxon>
        <taxon>Hexapoda</taxon>
        <taxon>Insecta</taxon>
        <taxon>Pterygota</taxon>
        <taxon>Neoptera</taxon>
        <taxon>Paraneoptera</taxon>
        <taxon>Hemiptera</taxon>
        <taxon>Heteroptera</taxon>
        <taxon>Panheteroptera</taxon>
        <taxon>Cimicomorpha</taxon>
        <taxon>Miridae</taxon>
        <taxon>Mirini</taxon>
        <taxon>Lygus</taxon>
    </lineage>
</organism>
<evidence type="ECO:0000256" key="4">
    <source>
        <dbReference type="ARBA" id="ARBA00011738"/>
    </source>
</evidence>
<dbReference type="Pfam" id="PF00579">
    <property type="entry name" value="tRNA-synt_1b"/>
    <property type="match status" value="1"/>
</dbReference>
<dbReference type="CDD" id="cd00805">
    <property type="entry name" value="TyrRS_core"/>
    <property type="match status" value="1"/>
</dbReference>
<dbReference type="GO" id="GO:0003723">
    <property type="term" value="F:RNA binding"/>
    <property type="evidence" value="ECO:0007669"/>
    <property type="project" value="InterPro"/>
</dbReference>
<keyword evidence="6 13" id="KW-0547">Nucleotide-binding</keyword>
<evidence type="ECO:0000256" key="8">
    <source>
        <dbReference type="ARBA" id="ARBA00022917"/>
    </source>
</evidence>
<protein>
    <recommendedName>
        <fullName evidence="13">Tyrosine--tRNA ligase</fullName>
        <ecNumber evidence="13">6.1.1.1</ecNumber>
    </recommendedName>
    <alternativeName>
        <fullName evidence="13">Tyrosyl-tRNA synthetase</fullName>
    </alternativeName>
</protein>
<dbReference type="SUPFAM" id="SSF52374">
    <property type="entry name" value="Nucleotidylyl transferase"/>
    <property type="match status" value="1"/>
</dbReference>
<sequence>MLKQIYRGSKNGKQLVIISRAFSNRNVMKLRDKGVLHDVFPSTAGAEITDLCNSSPQCVYAGFDPTANSLHVGNLLVLMNLLHWQRGGHQAIALIGGATGRIGDPSGRNKEREEQKAGIVEQNVTSLSAQVQRIFYNHEKHFWKDKDKMKSILVVDNWDWYKSLNAVEFICGIGRNFRMGDMLSRTSVASRLSSETGLSFTEFSYQIFQSYDWLHLLKKHNCRFQIGGSDQMGNIMSGHELITRMTKTAVFGLTVPLITSESGDKFGKSMNNAVWLDPAMTAPFELYQFFIRTPDSQVETLLNLLTFLSAGAVQDLLIRHKAKPETRVAQEYLAEQVTLLVHGDEGLAAARRATSVMYNKDLSVISEMDLNEIKSIFKGAPIVEILLQPGVSVKQAALAAKCFLNESDAVRIISAGGFYINNNRTQNPDEVLVKGLHMLHNNVSLMRVGKKNYWIVKWLQ</sequence>
<dbReference type="PANTHER" id="PTHR11766:SF0">
    <property type="entry name" value="TYROSINE--TRNA LIGASE, MITOCHONDRIAL"/>
    <property type="match status" value="1"/>
</dbReference>
<evidence type="ECO:0000256" key="7">
    <source>
        <dbReference type="ARBA" id="ARBA00022840"/>
    </source>
</evidence>
<comment type="subunit">
    <text evidence="4">Homodimer.</text>
</comment>
<dbReference type="InterPro" id="IPR024088">
    <property type="entry name" value="Tyr-tRNA-ligase_bac-type"/>
</dbReference>
<evidence type="ECO:0000256" key="12">
    <source>
        <dbReference type="ARBA" id="ARBA00048248"/>
    </source>
</evidence>
<dbReference type="SUPFAM" id="SSF55174">
    <property type="entry name" value="Alpha-L RNA-binding motif"/>
    <property type="match status" value="1"/>
</dbReference>
<dbReference type="PRINTS" id="PR01040">
    <property type="entry name" value="TRNASYNTHTYR"/>
</dbReference>
<dbReference type="EMBL" id="GBRD01005712">
    <property type="protein sequence ID" value="JAG60109.1"/>
    <property type="molecule type" value="Transcribed_RNA"/>
</dbReference>
<dbReference type="FunFam" id="3.10.290.10:FF:000017">
    <property type="entry name" value="Tyrosine--tRNA ligase"/>
    <property type="match status" value="1"/>
</dbReference>
<dbReference type="GO" id="GO:0005759">
    <property type="term" value="C:mitochondrial matrix"/>
    <property type="evidence" value="ECO:0007669"/>
    <property type="project" value="UniProtKB-SubCell"/>
</dbReference>
<name>A0A0K8T3L0_LYGHE</name>
<dbReference type="Gene3D" id="1.10.240.10">
    <property type="entry name" value="Tyrosyl-Transfer RNA Synthetase"/>
    <property type="match status" value="1"/>
</dbReference>
<keyword evidence="9" id="KW-0809">Transit peptide</keyword>